<comment type="caution">
    <text evidence="8">The sequence shown here is derived from an EMBL/GenBank/DDBJ whole genome shotgun (WGS) entry which is preliminary data.</text>
</comment>
<reference evidence="8 9" key="1">
    <citation type="submission" date="2019-09" db="EMBL/GenBank/DDBJ databases">
        <title>Parvibaculum sedimenti sp. nov., isolated from sediment.</title>
        <authorList>
            <person name="Wang Y."/>
        </authorList>
    </citation>
    <scope>NUCLEOTIDE SEQUENCE [LARGE SCALE GENOMIC DNA]</scope>
    <source>
        <strain evidence="8 9">HXT-9</strain>
    </source>
</reference>
<evidence type="ECO:0000256" key="1">
    <source>
        <dbReference type="ARBA" id="ARBA00022729"/>
    </source>
</evidence>
<dbReference type="PANTHER" id="PTHR30189:SF1">
    <property type="entry name" value="LPS-ASSEMBLY PROTEIN LPTD"/>
    <property type="match status" value="1"/>
</dbReference>
<evidence type="ECO:0000313" key="8">
    <source>
        <dbReference type="EMBL" id="KAB7740487.1"/>
    </source>
</evidence>
<comment type="similarity">
    <text evidence="4">Belongs to the LptD family.</text>
</comment>
<comment type="caution">
    <text evidence="4">Lacks conserved residue(s) required for the propagation of feature annotation.</text>
</comment>
<dbReference type="Pfam" id="PF03968">
    <property type="entry name" value="LptD_N"/>
    <property type="match status" value="1"/>
</dbReference>
<comment type="function">
    <text evidence="4">Involved in the assembly of lipopolysaccharide (LPS) at the surface of the outer membrane.</text>
</comment>
<evidence type="ECO:0000259" key="6">
    <source>
        <dbReference type="Pfam" id="PF04453"/>
    </source>
</evidence>
<keyword evidence="9" id="KW-1185">Reference proteome</keyword>
<evidence type="ECO:0000256" key="2">
    <source>
        <dbReference type="ARBA" id="ARBA00023136"/>
    </source>
</evidence>
<dbReference type="GO" id="GO:0015920">
    <property type="term" value="P:lipopolysaccharide transport"/>
    <property type="evidence" value="ECO:0007669"/>
    <property type="project" value="InterPro"/>
</dbReference>
<dbReference type="Proteomes" id="UP000468901">
    <property type="component" value="Unassembled WGS sequence"/>
</dbReference>
<keyword evidence="1 4" id="KW-0732">Signal</keyword>
<dbReference type="EMBL" id="WESC01000006">
    <property type="protein sequence ID" value="KAB7740487.1"/>
    <property type="molecule type" value="Genomic_DNA"/>
</dbReference>
<feature type="chain" id="PRO_5027189564" description="LPS-assembly protein LptD" evidence="4">
    <location>
        <begin position="30"/>
        <end position="791"/>
    </location>
</feature>
<dbReference type="GO" id="GO:1990351">
    <property type="term" value="C:transporter complex"/>
    <property type="evidence" value="ECO:0007669"/>
    <property type="project" value="TreeGrafter"/>
</dbReference>
<proteinExistence type="inferred from homology"/>
<dbReference type="GO" id="GO:0009279">
    <property type="term" value="C:cell outer membrane"/>
    <property type="evidence" value="ECO:0007669"/>
    <property type="project" value="UniProtKB-SubCell"/>
</dbReference>
<dbReference type="GO" id="GO:0043165">
    <property type="term" value="P:Gram-negative-bacterium-type cell outer membrane assembly"/>
    <property type="evidence" value="ECO:0007669"/>
    <property type="project" value="UniProtKB-UniRule"/>
</dbReference>
<feature type="domain" description="Organic solvent tolerance-like N-terminal" evidence="5">
    <location>
        <begin position="58"/>
        <end position="136"/>
    </location>
</feature>
<dbReference type="InterPro" id="IPR005653">
    <property type="entry name" value="OstA-like_N"/>
</dbReference>
<protein>
    <recommendedName>
        <fullName evidence="4">LPS-assembly protein LptD</fullName>
    </recommendedName>
</protein>
<feature type="domain" description="LPS-assembly protein LptD central" evidence="7">
    <location>
        <begin position="197"/>
        <end position="277"/>
    </location>
</feature>
<comment type="subunit">
    <text evidence="4">Component of the lipopolysaccharide transport and assembly complex.</text>
</comment>
<keyword evidence="3 4" id="KW-0998">Cell outer membrane</keyword>
<evidence type="ECO:0000256" key="3">
    <source>
        <dbReference type="ARBA" id="ARBA00023237"/>
    </source>
</evidence>
<name>A0A6N6VJU1_9HYPH</name>
<dbReference type="Gene3D" id="2.60.450.10">
    <property type="entry name" value="Lipopolysaccharide (LPS) transport protein A like domain"/>
    <property type="match status" value="1"/>
</dbReference>
<gene>
    <name evidence="4 8" type="primary">lptD</name>
    <name evidence="8" type="ORF">F2P47_08130</name>
</gene>
<dbReference type="InterPro" id="IPR045659">
    <property type="entry name" value="LptD_2"/>
</dbReference>
<dbReference type="InterPro" id="IPR020889">
    <property type="entry name" value="LipoPS_assembly_LptD"/>
</dbReference>
<organism evidence="8 9">
    <name type="scientific">Parvibaculum sedimenti</name>
    <dbReference type="NCBI Taxonomy" id="2608632"/>
    <lineage>
        <taxon>Bacteria</taxon>
        <taxon>Pseudomonadati</taxon>
        <taxon>Pseudomonadota</taxon>
        <taxon>Alphaproteobacteria</taxon>
        <taxon>Hyphomicrobiales</taxon>
        <taxon>Parvibaculaceae</taxon>
        <taxon>Parvibaculum</taxon>
    </lineage>
</organism>
<sequence length="791" mass="86724" precursor="true">MGSAGRRSVAFAAVAALWALAGWPIAASAQDAPAGERKSIALDNGAKPFPESGEVLMQSDDLSYDRDAQIVTATGHVEIAYGQRVLMADKVTYNQKTGVVTADGHVSLLEPQGDVVFADHVVLRNEMKDGVIQTLQVLLTDKSRLAGSDAVRTNGDVTTVHRGVYSPCEICEKQGQHTPVWQIKAFRVVHNKTEHRIIYEDAYMEMFGVPVFYIPFFSHPDPTVKRKSGFLTPSIASSTDLGQEITLPYYWAIAPNLDVTLAPRFTTKEGIVYQGEFRHRLESGSYQFYATGTWPDTRTAGTPGDSVFRGSLFGNGEFNLAPKWSWGFQTELVTDNTYLRKYGLSDATDLTTNVHLNNVDGRDSFSANAYYFRNLLAGTNRDYTPWVAPTVDYDKYLGDLLGIGRLKFTSNAMMLGTPAGLDSRRLSAAFDWDKPYTSRGGQVYRIFANLRADAYSTDKAPDPAAPGTFFGQETIIRALPTVGAEVSYPFVRPDPGLKQVIEPIVQVVYAPNIGNNERIPNMDSINVEFDDTNLFSENRFPGLDRWETGGRANVGLRYSIYGAGGGQASVLLGQSYRLKEDKSFSDATGLRNEVSDYVGAIQIAPNDNLVAVHRFRINQNDFKFSRNEFDVLARTGPLTTSLGYAYFAADQAVTTATGAREELSLGTTLKLSRYWRLFGSTVQDLANSGSISNQIGIGYQDDCFGLAFGFYQSNISYQDIQRSNTFLLQITFKNLGSTGVGSQSTLSTRTDSMGIVNPGTTLFGDPDTSLFGDPAGVMINDSRRPGIGSNR</sequence>
<accession>A0A6N6VJU1</accession>
<keyword evidence="2 4" id="KW-0472">Membrane</keyword>
<dbReference type="AlphaFoldDB" id="A0A6N6VJU1"/>
<feature type="signal peptide" evidence="4">
    <location>
        <begin position="1"/>
        <end position="29"/>
    </location>
</feature>
<comment type="subcellular location">
    <subcellularLocation>
        <location evidence="4">Cell outer membrane</location>
    </subcellularLocation>
</comment>
<evidence type="ECO:0000256" key="4">
    <source>
        <dbReference type="HAMAP-Rule" id="MF_01411"/>
    </source>
</evidence>
<dbReference type="HAMAP" id="MF_01411">
    <property type="entry name" value="LPS_assembly_LptD"/>
    <property type="match status" value="1"/>
</dbReference>
<evidence type="ECO:0000259" key="7">
    <source>
        <dbReference type="Pfam" id="PF19838"/>
    </source>
</evidence>
<evidence type="ECO:0000313" key="9">
    <source>
        <dbReference type="Proteomes" id="UP000468901"/>
    </source>
</evidence>
<dbReference type="InterPro" id="IPR050218">
    <property type="entry name" value="LptD"/>
</dbReference>
<evidence type="ECO:0000259" key="5">
    <source>
        <dbReference type="Pfam" id="PF03968"/>
    </source>
</evidence>
<dbReference type="Pfam" id="PF19838">
    <property type="entry name" value="LptD_2"/>
    <property type="match status" value="1"/>
</dbReference>
<feature type="domain" description="LptD C-terminal" evidence="6">
    <location>
        <begin position="308"/>
        <end position="675"/>
    </location>
</feature>
<dbReference type="InterPro" id="IPR007543">
    <property type="entry name" value="LptD_C"/>
</dbReference>
<dbReference type="PANTHER" id="PTHR30189">
    <property type="entry name" value="LPS-ASSEMBLY PROTEIN"/>
    <property type="match status" value="1"/>
</dbReference>
<dbReference type="Pfam" id="PF04453">
    <property type="entry name" value="LptD"/>
    <property type="match status" value="1"/>
</dbReference>